<protein>
    <submittedName>
        <fullName evidence="2">Uncharacterized protein</fullName>
    </submittedName>
</protein>
<keyword evidence="1" id="KW-0732">Signal</keyword>
<reference evidence="3" key="1">
    <citation type="journal article" date="2019" name="Int. J. Syst. Evol. Microbiol.">
        <title>The Global Catalogue of Microorganisms (GCM) 10K type strain sequencing project: providing services to taxonomists for standard genome sequencing and annotation.</title>
        <authorList>
            <consortium name="The Broad Institute Genomics Platform"/>
            <consortium name="The Broad Institute Genome Sequencing Center for Infectious Disease"/>
            <person name="Wu L."/>
            <person name="Ma J."/>
        </authorList>
    </citation>
    <scope>NUCLEOTIDE SEQUENCE [LARGE SCALE GENOMIC DNA]</scope>
    <source>
        <strain evidence="3">CGMCC 1.16326</strain>
    </source>
</reference>
<evidence type="ECO:0000256" key="1">
    <source>
        <dbReference type="SAM" id="SignalP"/>
    </source>
</evidence>
<feature type="signal peptide" evidence="1">
    <location>
        <begin position="1"/>
        <end position="21"/>
    </location>
</feature>
<accession>A0ABW0H6N0</accession>
<proteinExistence type="predicted"/>
<keyword evidence="3" id="KW-1185">Reference proteome</keyword>
<dbReference type="RefSeq" id="WP_377007761.1">
    <property type="nucleotide sequence ID" value="NZ_JBHSLV010000017.1"/>
</dbReference>
<evidence type="ECO:0000313" key="3">
    <source>
        <dbReference type="Proteomes" id="UP001596104"/>
    </source>
</evidence>
<gene>
    <name evidence="2" type="ORF">ACFPPC_09610</name>
</gene>
<dbReference type="Proteomes" id="UP001596104">
    <property type="component" value="Unassembled WGS sequence"/>
</dbReference>
<name>A0ABW0H6N0_9HYPH</name>
<sequence>MKLVSAAALLLVLAVPAIAFARSPETPAPPLSCGGDEPYWSLKLGTDGKARFSDGNGENFTSLFTLQQSRNTTLIAGVTFGPKAEIRAVIGHEACSATNSDEDRPMTISVWYKDGLLSGCCQPDS</sequence>
<dbReference type="EMBL" id="JBHSLV010000017">
    <property type="protein sequence ID" value="MFC5392888.1"/>
    <property type="molecule type" value="Genomic_DNA"/>
</dbReference>
<comment type="caution">
    <text evidence="2">The sequence shown here is derived from an EMBL/GenBank/DDBJ whole genome shotgun (WGS) entry which is preliminary data.</text>
</comment>
<evidence type="ECO:0000313" key="2">
    <source>
        <dbReference type="EMBL" id="MFC5392888.1"/>
    </source>
</evidence>
<feature type="chain" id="PRO_5045181213" evidence="1">
    <location>
        <begin position="22"/>
        <end position="125"/>
    </location>
</feature>
<organism evidence="2 3">
    <name type="scientific">Bosea vestrisii</name>
    <dbReference type="NCBI Taxonomy" id="151416"/>
    <lineage>
        <taxon>Bacteria</taxon>
        <taxon>Pseudomonadati</taxon>
        <taxon>Pseudomonadota</taxon>
        <taxon>Alphaproteobacteria</taxon>
        <taxon>Hyphomicrobiales</taxon>
        <taxon>Boseaceae</taxon>
        <taxon>Bosea</taxon>
    </lineage>
</organism>